<dbReference type="PANTHER" id="PTHR35508">
    <property type="entry name" value="VOLTAGE-DEPENDENT L-TYPE CALCIUM CHANNEL SUBUNIT"/>
    <property type="match status" value="1"/>
</dbReference>
<proteinExistence type="predicted"/>
<dbReference type="AlphaFoldDB" id="A0A8T2RLH2"/>
<keyword evidence="3" id="KW-1185">Reference proteome</keyword>
<sequence>MESLSSNGGQRQEQYGSLADAASFIHPALGSFREKAPQLQKALGRGSSELILWVQKGSILRAFLAFTAASVLLLGLAGIGTFILFFLAATLNAVAIGFLASVASVGAFMALFFSSLIAIYIGALIIAAISISVITVFCICAVLTAAGSAAFVWAIWQIVKKGANLLKGFSGVSYSKFP</sequence>
<keyword evidence="1" id="KW-0812">Transmembrane</keyword>
<gene>
    <name evidence="2" type="ORF">KP509_26G020900</name>
</gene>
<accession>A0A8T2RLH2</accession>
<dbReference type="PANTHER" id="PTHR35508:SF1">
    <property type="entry name" value="VOLTAGE-DEPENDENT L-TYPE CALCIUM CHANNEL SUBUNIT"/>
    <property type="match status" value="1"/>
</dbReference>
<dbReference type="OMA" id="IKHSATN"/>
<keyword evidence="1" id="KW-0472">Membrane</keyword>
<reference evidence="2" key="1">
    <citation type="submission" date="2021-08" db="EMBL/GenBank/DDBJ databases">
        <title>WGS assembly of Ceratopteris richardii.</title>
        <authorList>
            <person name="Marchant D.B."/>
            <person name="Chen G."/>
            <person name="Jenkins J."/>
            <person name="Shu S."/>
            <person name="Leebens-Mack J."/>
            <person name="Grimwood J."/>
            <person name="Schmutz J."/>
            <person name="Soltis P."/>
            <person name="Soltis D."/>
            <person name="Chen Z.-H."/>
        </authorList>
    </citation>
    <scope>NUCLEOTIDE SEQUENCE</scope>
    <source>
        <strain evidence="2">Whitten #5841</strain>
        <tissue evidence="2">Leaf</tissue>
    </source>
</reference>
<evidence type="ECO:0000313" key="2">
    <source>
        <dbReference type="EMBL" id="KAH7296363.1"/>
    </source>
</evidence>
<keyword evidence="1" id="KW-1133">Transmembrane helix</keyword>
<organism evidence="2 3">
    <name type="scientific">Ceratopteris richardii</name>
    <name type="common">Triangle waterfern</name>
    <dbReference type="NCBI Taxonomy" id="49495"/>
    <lineage>
        <taxon>Eukaryota</taxon>
        <taxon>Viridiplantae</taxon>
        <taxon>Streptophyta</taxon>
        <taxon>Embryophyta</taxon>
        <taxon>Tracheophyta</taxon>
        <taxon>Polypodiopsida</taxon>
        <taxon>Polypodiidae</taxon>
        <taxon>Polypodiales</taxon>
        <taxon>Pteridineae</taxon>
        <taxon>Pteridaceae</taxon>
        <taxon>Parkerioideae</taxon>
        <taxon>Ceratopteris</taxon>
    </lineage>
</organism>
<dbReference type="EMBL" id="CM035431">
    <property type="protein sequence ID" value="KAH7296363.1"/>
    <property type="molecule type" value="Genomic_DNA"/>
</dbReference>
<comment type="caution">
    <text evidence="2">The sequence shown here is derived from an EMBL/GenBank/DDBJ whole genome shotgun (WGS) entry which is preliminary data.</text>
</comment>
<feature type="transmembrane region" description="Helical" evidence="1">
    <location>
        <begin position="93"/>
        <end position="126"/>
    </location>
</feature>
<feature type="transmembrane region" description="Helical" evidence="1">
    <location>
        <begin position="133"/>
        <end position="156"/>
    </location>
</feature>
<evidence type="ECO:0000256" key="1">
    <source>
        <dbReference type="SAM" id="Phobius"/>
    </source>
</evidence>
<feature type="transmembrane region" description="Helical" evidence="1">
    <location>
        <begin position="62"/>
        <end position="87"/>
    </location>
</feature>
<protein>
    <submittedName>
        <fullName evidence="2">Uncharacterized protein</fullName>
    </submittedName>
</protein>
<name>A0A8T2RLH2_CERRI</name>
<dbReference type="OrthoDB" id="1925129at2759"/>
<dbReference type="Proteomes" id="UP000825935">
    <property type="component" value="Chromosome 26"/>
</dbReference>
<evidence type="ECO:0000313" key="3">
    <source>
        <dbReference type="Proteomes" id="UP000825935"/>
    </source>
</evidence>